<proteinExistence type="predicted"/>
<protein>
    <submittedName>
        <fullName evidence="1">Uncharacterized protein</fullName>
    </submittedName>
</protein>
<comment type="caution">
    <text evidence="1">The sequence shown here is derived from an EMBL/GenBank/DDBJ whole genome shotgun (WGS) entry which is preliminary data.</text>
</comment>
<name>A0A927FEU5_9BACT</name>
<dbReference type="AlphaFoldDB" id="A0A927FEU5"/>
<evidence type="ECO:0000313" key="1">
    <source>
        <dbReference type="EMBL" id="MBD5782103.1"/>
    </source>
</evidence>
<keyword evidence="2" id="KW-1185">Reference proteome</keyword>
<evidence type="ECO:0000313" key="2">
    <source>
        <dbReference type="Proteomes" id="UP000622317"/>
    </source>
</evidence>
<sequence length="46" mass="5190">MKHLPILVLCLLLPIAFLMEKPFGGFIAPIIVCILLFNRPSQNCHD</sequence>
<dbReference type="EMBL" id="JACYFG010000051">
    <property type="protein sequence ID" value="MBD5782103.1"/>
    <property type="molecule type" value="Genomic_DNA"/>
</dbReference>
<gene>
    <name evidence="1" type="ORF">IEN85_21575</name>
</gene>
<organism evidence="1 2">
    <name type="scientific">Pelagicoccus enzymogenes</name>
    <dbReference type="NCBI Taxonomy" id="2773457"/>
    <lineage>
        <taxon>Bacteria</taxon>
        <taxon>Pseudomonadati</taxon>
        <taxon>Verrucomicrobiota</taxon>
        <taxon>Opitutia</taxon>
        <taxon>Puniceicoccales</taxon>
        <taxon>Pelagicoccaceae</taxon>
        <taxon>Pelagicoccus</taxon>
    </lineage>
</organism>
<reference evidence="1" key="1">
    <citation type="submission" date="2020-09" db="EMBL/GenBank/DDBJ databases">
        <title>Pelagicoccus enzymogenes sp. nov. with an EPS production, isolated from marine sediment.</title>
        <authorList>
            <person name="Feng X."/>
        </authorList>
    </citation>
    <scope>NUCLEOTIDE SEQUENCE</scope>
    <source>
        <strain evidence="1">NFK12</strain>
    </source>
</reference>
<dbReference type="RefSeq" id="WP_191619170.1">
    <property type="nucleotide sequence ID" value="NZ_JACYFG010000051.1"/>
</dbReference>
<dbReference type="Proteomes" id="UP000622317">
    <property type="component" value="Unassembled WGS sequence"/>
</dbReference>
<accession>A0A927FEU5</accession>